<dbReference type="AlphaFoldDB" id="A0A1L5P286"/>
<name>A0A1L5P286_RHIET</name>
<dbReference type="Pfam" id="PF02924">
    <property type="entry name" value="HDPD"/>
    <property type="match status" value="1"/>
</dbReference>
<reference evidence="1 2" key="1">
    <citation type="submission" date="2016-09" db="EMBL/GenBank/DDBJ databases">
        <title>The complete genome sequences of Rhizobium gallicum, symbiovars gallicum and phaseoli, symbionts associated to common bean (Phaseolus vulgaris).</title>
        <authorList>
            <person name="Bustos P."/>
            <person name="Santamaria R.I."/>
            <person name="Perez-Carrascal O.M."/>
            <person name="Juarez S."/>
            <person name="Lozano L."/>
            <person name="Martinez-Flores I."/>
            <person name="Martinez-Romero E."/>
            <person name="Cevallos M."/>
            <person name="Romero D."/>
            <person name="Davila G."/>
            <person name="Gonzalez V."/>
        </authorList>
    </citation>
    <scope>NUCLEOTIDE SEQUENCE [LARGE SCALE GENOMIC DNA]</scope>
    <source>
        <strain evidence="1 2">8C-3</strain>
    </source>
</reference>
<protein>
    <submittedName>
        <fullName evidence="1">Phage lambda head decoration protein D</fullName>
    </submittedName>
</protein>
<evidence type="ECO:0000313" key="2">
    <source>
        <dbReference type="Proteomes" id="UP000185109"/>
    </source>
</evidence>
<proteinExistence type="predicted"/>
<dbReference type="Proteomes" id="UP000185109">
    <property type="component" value="Chromosome"/>
</dbReference>
<accession>A0A1L5P286</accession>
<dbReference type="RefSeq" id="WP_074060824.1">
    <property type="nucleotide sequence ID" value="NZ_CP017241.1"/>
</dbReference>
<dbReference type="InterPro" id="IPR004195">
    <property type="entry name" value="Head_decoration_D"/>
</dbReference>
<gene>
    <name evidence="1" type="ORF">AM571_CH01428</name>
</gene>
<dbReference type="EMBL" id="CP017241">
    <property type="protein sequence ID" value="APO74263.1"/>
    <property type="molecule type" value="Genomic_DNA"/>
</dbReference>
<organism evidence="1 2">
    <name type="scientific">Rhizobium etli 8C-3</name>
    <dbReference type="NCBI Taxonomy" id="538025"/>
    <lineage>
        <taxon>Bacteria</taxon>
        <taxon>Pseudomonadati</taxon>
        <taxon>Pseudomonadota</taxon>
        <taxon>Alphaproteobacteria</taxon>
        <taxon>Hyphomicrobiales</taxon>
        <taxon>Rhizobiaceae</taxon>
        <taxon>Rhizobium/Agrobacterium group</taxon>
        <taxon>Rhizobium</taxon>
    </lineage>
</organism>
<evidence type="ECO:0000313" key="1">
    <source>
        <dbReference type="EMBL" id="APO74263.1"/>
    </source>
</evidence>
<sequence length="118" mass="12107">MATATYAPNDLLVSDVPVIVRKITLLSGQNLKRGAVLGNITASDKYTLSASAAADGSQVPSAVLAFDVDASAGDVDCDAYFSAAFDSTKLILGAGHTAASVEAAFRKEGAPLYVRVLK</sequence>
<dbReference type="Gene3D" id="2.40.300.10">
    <property type="entry name" value="Head decoration protein D"/>
    <property type="match status" value="1"/>
</dbReference>